<evidence type="ECO:0000313" key="3">
    <source>
        <dbReference type="Proteomes" id="UP000004535"/>
    </source>
</evidence>
<proteinExistence type="predicted"/>
<dbReference type="AlphaFoldDB" id="B9BWW9"/>
<organism evidence="2 3">
    <name type="scientific">Burkholderia multivorans CGD2</name>
    <dbReference type="NCBI Taxonomy" id="513052"/>
    <lineage>
        <taxon>Bacteria</taxon>
        <taxon>Pseudomonadati</taxon>
        <taxon>Pseudomonadota</taxon>
        <taxon>Betaproteobacteria</taxon>
        <taxon>Burkholderiales</taxon>
        <taxon>Burkholderiaceae</taxon>
        <taxon>Burkholderia</taxon>
        <taxon>Burkholderia cepacia complex</taxon>
    </lineage>
</organism>
<feature type="region of interest" description="Disordered" evidence="1">
    <location>
        <begin position="48"/>
        <end position="198"/>
    </location>
</feature>
<feature type="compositionally biased region" description="Basic and acidic residues" evidence="1">
    <location>
        <begin position="181"/>
        <end position="198"/>
    </location>
</feature>
<feature type="region of interest" description="Disordered" evidence="1">
    <location>
        <begin position="1"/>
        <end position="35"/>
    </location>
</feature>
<protein>
    <recommendedName>
        <fullName evidence="4">Chemotaxis protein</fullName>
    </recommendedName>
</protein>
<evidence type="ECO:0008006" key="4">
    <source>
        <dbReference type="Google" id="ProtNLM"/>
    </source>
</evidence>
<evidence type="ECO:0000313" key="2">
    <source>
        <dbReference type="EMBL" id="EEE04789.1"/>
    </source>
</evidence>
<gene>
    <name evidence="2" type="ORF">BURMUCGD2_6206</name>
</gene>
<feature type="compositionally biased region" description="Low complexity" evidence="1">
    <location>
        <begin position="24"/>
        <end position="35"/>
    </location>
</feature>
<comment type="caution">
    <text evidence="2">The sequence shown here is derived from an EMBL/GenBank/DDBJ whole genome shotgun (WGS) entry which is preliminary data.</text>
</comment>
<evidence type="ECO:0000256" key="1">
    <source>
        <dbReference type="SAM" id="MobiDB-lite"/>
    </source>
</evidence>
<dbReference type="Proteomes" id="UP000004535">
    <property type="component" value="Unassembled WGS sequence"/>
</dbReference>
<reference evidence="2 3" key="1">
    <citation type="journal article" date="2012" name="J. Bacteriol.">
        <title>Draft Genome Sequence Determination for Cystic Fibrosis and Chronic Granulomatous Disease Burkholderia multivorans Isolates.</title>
        <authorList>
            <person name="Varga J.J."/>
            <person name="Losada L."/>
            <person name="Zelazny A.M."/>
            <person name="Brinkac L."/>
            <person name="Harkins D."/>
            <person name="Radune D."/>
            <person name="Hostetler J."/>
            <person name="Sampaio E.P."/>
            <person name="Ronning C.M."/>
            <person name="Nierman W.C."/>
            <person name="Greenberg D.E."/>
            <person name="Holland S.M."/>
            <person name="Goldberg J.B."/>
        </authorList>
    </citation>
    <scope>NUCLEOTIDE SEQUENCE [LARGE SCALE GENOMIC DNA]</scope>
    <source>
        <strain evidence="2 3">CGD2</strain>
    </source>
</reference>
<name>B9BWW9_9BURK</name>
<dbReference type="EMBL" id="ACFC01000013">
    <property type="protein sequence ID" value="EEE04789.1"/>
    <property type="molecule type" value="Genomic_DNA"/>
</dbReference>
<feature type="compositionally biased region" description="Basic and acidic residues" evidence="1">
    <location>
        <begin position="127"/>
        <end position="151"/>
    </location>
</feature>
<accession>B9BWW9</accession>
<sequence>MNGSDRSRRSPAPADQTDDRAAYARRSPGPSAPAAWRRALAAGTALASLARPTTGAARCGRAAHGNREDIAMSTLNPDNEPAGPDDENASRGRDGRALGPSDSSDSGSDTAGARRHSFDVDSPLDAHALERGDATLDSDTDRAGTGERAAADGDATFEESADIEPDRLEQLAEPPDAGEADESHELDERDGERGGEPG</sequence>